<dbReference type="Proteomes" id="UP000199516">
    <property type="component" value="Unassembled WGS sequence"/>
</dbReference>
<dbReference type="STRING" id="930128.SAMN05192532_10128"/>
<gene>
    <name evidence="2" type="ORF">SAMN05192532_10128</name>
</gene>
<accession>A0A1I1Z3Q2</accession>
<sequence length="60" mass="6973">MIVVLFILFSAAYFFIINSMINALCIKKEIPDERHPKIFRTINILITILCTSTFIELLLI</sequence>
<reference evidence="2 3" key="1">
    <citation type="submission" date="2016-10" db="EMBL/GenBank/DDBJ databases">
        <authorList>
            <person name="de Groot N.N."/>
        </authorList>
    </citation>
    <scope>NUCLEOTIDE SEQUENCE [LARGE SCALE GENOMIC DNA]</scope>
    <source>
        <strain evidence="2 3">DSM 23995</strain>
    </source>
</reference>
<keyword evidence="1" id="KW-0472">Membrane</keyword>
<evidence type="ECO:0000313" key="2">
    <source>
        <dbReference type="EMBL" id="SFE26484.1"/>
    </source>
</evidence>
<protein>
    <submittedName>
        <fullName evidence="2">Uncharacterized protein</fullName>
    </submittedName>
</protein>
<dbReference type="AlphaFoldDB" id="A0A1I1Z3Q2"/>
<evidence type="ECO:0000313" key="3">
    <source>
        <dbReference type="Proteomes" id="UP000199516"/>
    </source>
</evidence>
<feature type="transmembrane region" description="Helical" evidence="1">
    <location>
        <begin position="6"/>
        <end position="26"/>
    </location>
</feature>
<organism evidence="2 3">
    <name type="scientific">Alteribacillus iranensis</name>
    <dbReference type="NCBI Taxonomy" id="930128"/>
    <lineage>
        <taxon>Bacteria</taxon>
        <taxon>Bacillati</taxon>
        <taxon>Bacillota</taxon>
        <taxon>Bacilli</taxon>
        <taxon>Bacillales</taxon>
        <taxon>Bacillaceae</taxon>
        <taxon>Alteribacillus</taxon>
    </lineage>
</organism>
<proteinExistence type="predicted"/>
<dbReference type="EMBL" id="FONT01000001">
    <property type="protein sequence ID" value="SFE26484.1"/>
    <property type="molecule type" value="Genomic_DNA"/>
</dbReference>
<name>A0A1I1Z3Q2_9BACI</name>
<keyword evidence="1" id="KW-0812">Transmembrane</keyword>
<evidence type="ECO:0000256" key="1">
    <source>
        <dbReference type="SAM" id="Phobius"/>
    </source>
</evidence>
<keyword evidence="1" id="KW-1133">Transmembrane helix</keyword>
<keyword evidence="3" id="KW-1185">Reference proteome</keyword>
<feature type="transmembrane region" description="Helical" evidence="1">
    <location>
        <begin position="38"/>
        <end position="59"/>
    </location>
</feature>